<dbReference type="InterPro" id="IPR045151">
    <property type="entry name" value="DCAF8"/>
</dbReference>
<dbReference type="PANTHER" id="PTHR15574">
    <property type="entry name" value="WD REPEAT DOMAIN-CONTAINING FAMILY"/>
    <property type="match status" value="1"/>
</dbReference>
<dbReference type="SMART" id="SM00320">
    <property type="entry name" value="WD40"/>
    <property type="match status" value="7"/>
</dbReference>
<dbReference type="InterPro" id="IPR036322">
    <property type="entry name" value="WD40_repeat_dom_sf"/>
</dbReference>
<reference evidence="5" key="1">
    <citation type="submission" date="2020-05" db="EMBL/GenBank/DDBJ databases">
        <title>WGS assembly of Panicum virgatum.</title>
        <authorList>
            <person name="Lovell J.T."/>
            <person name="Jenkins J."/>
            <person name="Shu S."/>
            <person name="Juenger T.E."/>
            <person name="Schmutz J."/>
        </authorList>
    </citation>
    <scope>NUCLEOTIDE SEQUENCE</scope>
    <source>
        <strain evidence="5">AP13</strain>
    </source>
</reference>
<protein>
    <submittedName>
        <fullName evidence="5">Uncharacterized protein</fullName>
    </submittedName>
</protein>
<dbReference type="GO" id="GO:0080008">
    <property type="term" value="C:Cul4-RING E3 ubiquitin ligase complex"/>
    <property type="evidence" value="ECO:0007669"/>
    <property type="project" value="TreeGrafter"/>
</dbReference>
<sequence>MGFKARPGSVTRGRKDAGAEVREETLVNGATAAAMPLERKRMAGLWEREVGGLPPRSFANAVMASKDFVQSLSIQKRLRKHRGCVNTISFNADGRLLLSGADDRTVVLWNWVEAVPTLSFHTGHSNNVLHAQFMPFSDDRSVVTCAADGEVRHSQIREGGRATTDKLVELEFAIHRLAVEPGSPYTFYCCCEDSSVWLFDLRGKHAVELFKCGAAYHFTADATELFAIAIDPRQPCCFAAAGSDEYVRIYDTRKIRLDGNSIFGHPTEHFCPPHLIGGNKDGITGLAYSQTSELLASYSHDNIYLFSREHGLHLNNIEVDEQLLMDGTNPLSCRRDELPIPKTFKGHQNQHTIKGVNFLGPNCDYVTSGSDCGRIFIWRKKDGELIRVMTGDKHIVNCVEQHPSGIVVASSGIDNDIKIWEPGEGENPSVSPVDKVEEDMWLYTSSDSDGFFYNDDLEYAMDFDDIYVYGNGDEHSSEEDEDTSSEEDDDGDNSAKDDDDGDNSAEDVSDG</sequence>
<evidence type="ECO:0000256" key="3">
    <source>
        <dbReference type="PROSITE-ProRule" id="PRU00221"/>
    </source>
</evidence>
<evidence type="ECO:0000313" key="6">
    <source>
        <dbReference type="Proteomes" id="UP000823388"/>
    </source>
</evidence>
<keyword evidence="1 3" id="KW-0853">WD repeat</keyword>
<dbReference type="InterPro" id="IPR001680">
    <property type="entry name" value="WD40_rpt"/>
</dbReference>
<evidence type="ECO:0000256" key="1">
    <source>
        <dbReference type="ARBA" id="ARBA00022574"/>
    </source>
</evidence>
<keyword evidence="6" id="KW-1185">Reference proteome</keyword>
<organism evidence="5 6">
    <name type="scientific">Panicum virgatum</name>
    <name type="common">Blackwell switchgrass</name>
    <dbReference type="NCBI Taxonomy" id="38727"/>
    <lineage>
        <taxon>Eukaryota</taxon>
        <taxon>Viridiplantae</taxon>
        <taxon>Streptophyta</taxon>
        <taxon>Embryophyta</taxon>
        <taxon>Tracheophyta</taxon>
        <taxon>Spermatophyta</taxon>
        <taxon>Magnoliopsida</taxon>
        <taxon>Liliopsida</taxon>
        <taxon>Poales</taxon>
        <taxon>Poaceae</taxon>
        <taxon>PACMAD clade</taxon>
        <taxon>Panicoideae</taxon>
        <taxon>Panicodae</taxon>
        <taxon>Paniceae</taxon>
        <taxon>Panicinae</taxon>
        <taxon>Panicum</taxon>
        <taxon>Panicum sect. Hiantes</taxon>
    </lineage>
</organism>
<dbReference type="EMBL" id="CM029043">
    <property type="protein sequence ID" value="KAG2614292.1"/>
    <property type="molecule type" value="Genomic_DNA"/>
</dbReference>
<dbReference type="GO" id="GO:0005737">
    <property type="term" value="C:cytoplasm"/>
    <property type="evidence" value="ECO:0007669"/>
    <property type="project" value="TreeGrafter"/>
</dbReference>
<dbReference type="PANTHER" id="PTHR15574:SF38">
    <property type="entry name" value="OS06G0724500 PROTEIN"/>
    <property type="match status" value="1"/>
</dbReference>
<dbReference type="PROSITE" id="PS50082">
    <property type="entry name" value="WD_REPEATS_2"/>
    <property type="match status" value="2"/>
</dbReference>
<evidence type="ECO:0000313" key="5">
    <source>
        <dbReference type="EMBL" id="KAG2614292.1"/>
    </source>
</evidence>
<dbReference type="Proteomes" id="UP000823388">
    <property type="component" value="Chromosome 4K"/>
</dbReference>
<feature type="repeat" description="WD" evidence="3">
    <location>
        <begin position="389"/>
        <end position="421"/>
    </location>
</feature>
<feature type="repeat" description="WD" evidence="3">
    <location>
        <begin position="78"/>
        <end position="110"/>
    </location>
</feature>
<dbReference type="Gene3D" id="2.130.10.10">
    <property type="entry name" value="YVTN repeat-like/Quinoprotein amine dehydrogenase"/>
    <property type="match status" value="2"/>
</dbReference>
<accession>A0A8T0TQF7</accession>
<feature type="region of interest" description="Disordered" evidence="4">
    <location>
        <begin position="468"/>
        <end position="511"/>
    </location>
</feature>
<dbReference type="Pfam" id="PF00400">
    <property type="entry name" value="WD40"/>
    <property type="match status" value="3"/>
</dbReference>
<evidence type="ECO:0000256" key="2">
    <source>
        <dbReference type="ARBA" id="ARBA00022737"/>
    </source>
</evidence>
<dbReference type="OrthoDB" id="4869960at2759"/>
<dbReference type="SUPFAM" id="SSF50978">
    <property type="entry name" value="WD40 repeat-like"/>
    <property type="match status" value="1"/>
</dbReference>
<gene>
    <name evidence="5" type="ORF">PVAP13_4KG380103</name>
</gene>
<proteinExistence type="predicted"/>
<feature type="compositionally biased region" description="Acidic residues" evidence="4">
    <location>
        <begin position="476"/>
        <end position="511"/>
    </location>
</feature>
<dbReference type="PROSITE" id="PS50294">
    <property type="entry name" value="WD_REPEATS_REGION"/>
    <property type="match status" value="2"/>
</dbReference>
<evidence type="ECO:0000256" key="4">
    <source>
        <dbReference type="SAM" id="MobiDB-lite"/>
    </source>
</evidence>
<name>A0A8T0TQF7_PANVG</name>
<keyword evidence="2" id="KW-0677">Repeat</keyword>
<dbReference type="InterPro" id="IPR015943">
    <property type="entry name" value="WD40/YVTN_repeat-like_dom_sf"/>
</dbReference>
<comment type="caution">
    <text evidence="5">The sequence shown here is derived from an EMBL/GenBank/DDBJ whole genome shotgun (WGS) entry which is preliminary data.</text>
</comment>
<dbReference type="AlphaFoldDB" id="A0A8T0TQF7"/>